<protein>
    <recommendedName>
        <fullName evidence="1">Phosphatidylinositol-specific phospholipase C X domain-containing protein</fullName>
    </recommendedName>
</protein>
<dbReference type="PROSITE" id="PS50007">
    <property type="entry name" value="PIPLC_X_DOMAIN"/>
    <property type="match status" value="1"/>
</dbReference>
<dbReference type="PANTHER" id="PTHR13593">
    <property type="match status" value="1"/>
</dbReference>
<comment type="caution">
    <text evidence="2">The sequence shown here is derived from an EMBL/GenBank/DDBJ whole genome shotgun (WGS) entry which is preliminary data.</text>
</comment>
<dbReference type="SUPFAM" id="SSF51695">
    <property type="entry name" value="PLC-like phosphodiesterases"/>
    <property type="match status" value="1"/>
</dbReference>
<evidence type="ECO:0000313" key="2">
    <source>
        <dbReference type="EMBL" id="KAK0175419.1"/>
    </source>
</evidence>
<proteinExistence type="predicted"/>
<dbReference type="InterPro" id="IPR051057">
    <property type="entry name" value="PI-PLC_domain"/>
</dbReference>
<dbReference type="InterPro" id="IPR042158">
    <property type="entry name" value="PLCXD1/2/3"/>
</dbReference>
<feature type="domain" description="Phosphatidylinositol-specific phospholipase C X" evidence="1">
    <location>
        <begin position="39"/>
        <end position="210"/>
    </location>
</feature>
<dbReference type="SMART" id="SM00148">
    <property type="entry name" value="PLCXc"/>
    <property type="match status" value="1"/>
</dbReference>
<evidence type="ECO:0000313" key="3">
    <source>
        <dbReference type="Proteomes" id="UP001168972"/>
    </source>
</evidence>
<name>A0AA39KVM3_MICHY</name>
<dbReference type="InterPro" id="IPR000909">
    <property type="entry name" value="PLipase_C_PInositol-sp_X_dom"/>
</dbReference>
<organism evidence="2 3">
    <name type="scientific">Microctonus hyperodae</name>
    <name type="common">Parasitoid wasp</name>
    <dbReference type="NCBI Taxonomy" id="165561"/>
    <lineage>
        <taxon>Eukaryota</taxon>
        <taxon>Metazoa</taxon>
        <taxon>Ecdysozoa</taxon>
        <taxon>Arthropoda</taxon>
        <taxon>Hexapoda</taxon>
        <taxon>Insecta</taxon>
        <taxon>Pterygota</taxon>
        <taxon>Neoptera</taxon>
        <taxon>Endopterygota</taxon>
        <taxon>Hymenoptera</taxon>
        <taxon>Apocrita</taxon>
        <taxon>Ichneumonoidea</taxon>
        <taxon>Braconidae</taxon>
        <taxon>Euphorinae</taxon>
        <taxon>Microctonus</taxon>
    </lineage>
</organism>
<dbReference type="GO" id="GO:0008081">
    <property type="term" value="F:phosphoric diester hydrolase activity"/>
    <property type="evidence" value="ECO:0007669"/>
    <property type="project" value="InterPro"/>
</dbReference>
<reference evidence="2" key="1">
    <citation type="journal article" date="2023" name="bioRxiv">
        <title>Scaffold-level genome assemblies of two parasitoid biocontrol wasps reveal the parthenogenesis mechanism and an associated novel virus.</title>
        <authorList>
            <person name="Inwood S."/>
            <person name="Skelly J."/>
            <person name="Guhlin J."/>
            <person name="Harrop T."/>
            <person name="Goldson S."/>
            <person name="Dearden P."/>
        </authorList>
    </citation>
    <scope>NUCLEOTIDE SEQUENCE</scope>
    <source>
        <strain evidence="2">Lincoln</strain>
        <tissue evidence="2">Whole body</tissue>
    </source>
</reference>
<reference evidence="2" key="2">
    <citation type="submission" date="2023-03" db="EMBL/GenBank/DDBJ databases">
        <authorList>
            <person name="Inwood S.N."/>
            <person name="Skelly J.G."/>
            <person name="Guhlin J."/>
            <person name="Harrop T.W.R."/>
            <person name="Goldson S.G."/>
            <person name="Dearden P.K."/>
        </authorList>
    </citation>
    <scope>NUCLEOTIDE SEQUENCE</scope>
    <source>
        <strain evidence="2">Lincoln</strain>
        <tissue evidence="2">Whole body</tissue>
    </source>
</reference>
<accession>A0AA39KVM3</accession>
<gene>
    <name evidence="2" type="ORF">PV327_009170</name>
</gene>
<dbReference type="AlphaFoldDB" id="A0AA39KVM3"/>
<dbReference type="InterPro" id="IPR017946">
    <property type="entry name" value="PLC-like_Pdiesterase_TIM-brl"/>
</dbReference>
<dbReference type="PANTHER" id="PTHR13593:SF113">
    <property type="entry name" value="SI:DKEY-266F7.9"/>
    <property type="match status" value="1"/>
</dbReference>
<dbReference type="Gene3D" id="3.20.20.190">
    <property type="entry name" value="Phosphatidylinositol (PI) phosphodiesterase"/>
    <property type="match status" value="1"/>
</dbReference>
<dbReference type="EMBL" id="JAQQBR010000005">
    <property type="protein sequence ID" value="KAK0175419.1"/>
    <property type="molecule type" value="Genomic_DNA"/>
</dbReference>
<dbReference type="GO" id="GO:0006629">
    <property type="term" value="P:lipid metabolic process"/>
    <property type="evidence" value="ECO:0007669"/>
    <property type="project" value="InterPro"/>
</dbReference>
<dbReference type="CDD" id="cd08616">
    <property type="entry name" value="PI-PLCXD1c"/>
    <property type="match status" value="1"/>
</dbReference>
<sequence length="336" mass="38901">MAFGSNKSSNVGGIPEINEVVLNGNLELWMTLLPPYLKTVPIIHLAIPGSHNTMTYTIHRYNQVGPDEPGYLQFLGKYCSFICRPLVYNWSVTQYDNVLQQLNGGIRYLDLRLATKQTDNEIYFLHGLYGDKVTEHLIYINNWLTLHPNEIIIIDCQHFYSFTENHHRNFVRMLKNIFSNKICPSTIINLSNITLNWMIKRRYQIIIIYRNDIVRLETDMWPSGLWPTPWPNTVHPHELIDFLDTRLGTRLQQAGFVSQCVLTPDTKYVLTHICGSLHRDLATLCRQATLPWIENNYPGNGGLNIVITDYVSFNNFLFSKIVIQRNAQLLLGENFT</sequence>
<keyword evidence="3" id="KW-1185">Reference proteome</keyword>
<dbReference type="Proteomes" id="UP001168972">
    <property type="component" value="Unassembled WGS sequence"/>
</dbReference>
<evidence type="ECO:0000259" key="1">
    <source>
        <dbReference type="SMART" id="SM00148"/>
    </source>
</evidence>